<evidence type="ECO:0000256" key="4">
    <source>
        <dbReference type="ARBA" id="ARBA00022692"/>
    </source>
</evidence>
<dbReference type="AlphaFoldDB" id="A0A426U0R3"/>
<evidence type="ECO:0000256" key="2">
    <source>
        <dbReference type="ARBA" id="ARBA00022475"/>
    </source>
</evidence>
<organism evidence="8 9">
    <name type="scientific">Candidatus Viridilinea halotolerans</name>
    <dbReference type="NCBI Taxonomy" id="2491704"/>
    <lineage>
        <taxon>Bacteria</taxon>
        <taxon>Bacillati</taxon>
        <taxon>Chloroflexota</taxon>
        <taxon>Chloroflexia</taxon>
        <taxon>Chloroflexales</taxon>
        <taxon>Chloroflexineae</taxon>
        <taxon>Oscillochloridaceae</taxon>
        <taxon>Candidatus Viridilinea</taxon>
    </lineage>
</organism>
<evidence type="ECO:0000256" key="5">
    <source>
        <dbReference type="ARBA" id="ARBA00022989"/>
    </source>
</evidence>
<evidence type="ECO:0000256" key="6">
    <source>
        <dbReference type="ARBA" id="ARBA00023136"/>
    </source>
</evidence>
<name>A0A426U0R3_9CHLR</name>
<evidence type="ECO:0000256" key="7">
    <source>
        <dbReference type="SAM" id="Phobius"/>
    </source>
</evidence>
<comment type="caution">
    <text evidence="8">The sequence shown here is derived from an EMBL/GenBank/DDBJ whole genome shotgun (WGS) entry which is preliminary data.</text>
</comment>
<dbReference type="GO" id="GO:0008961">
    <property type="term" value="F:phosphatidylglycerol-prolipoprotein diacylglyceryl transferase activity"/>
    <property type="evidence" value="ECO:0007669"/>
    <property type="project" value="InterPro"/>
</dbReference>
<dbReference type="GO" id="GO:0042158">
    <property type="term" value="P:lipoprotein biosynthetic process"/>
    <property type="evidence" value="ECO:0007669"/>
    <property type="project" value="InterPro"/>
</dbReference>
<keyword evidence="4 7" id="KW-0812">Transmembrane</keyword>
<evidence type="ECO:0000256" key="1">
    <source>
        <dbReference type="ARBA" id="ARBA00007150"/>
    </source>
</evidence>
<proteinExistence type="inferred from homology"/>
<gene>
    <name evidence="8" type="ORF">EI684_09835</name>
</gene>
<keyword evidence="2" id="KW-1003">Cell membrane</keyword>
<dbReference type="GO" id="GO:0005886">
    <property type="term" value="C:plasma membrane"/>
    <property type="evidence" value="ECO:0007669"/>
    <property type="project" value="InterPro"/>
</dbReference>
<feature type="transmembrane region" description="Helical" evidence="7">
    <location>
        <begin position="12"/>
        <end position="30"/>
    </location>
</feature>
<keyword evidence="5 7" id="KW-1133">Transmembrane helix</keyword>
<sequence length="146" mass="15351">MYPLLELGPLRLSTGGLLMLFAAYLWGWRFERFAQRWGGAALAAHAAACSVPMLLAAAVGGRLWYGLLHFELYAANLRLFVAPRLAEMAWPGALLGGAAVGFFWAQRRRAAIAPLADAAALALPPALALAAVGMLLSGEGFGPATS</sequence>
<dbReference type="InterPro" id="IPR001640">
    <property type="entry name" value="Lgt"/>
</dbReference>
<keyword evidence="3 8" id="KW-0808">Transferase</keyword>
<evidence type="ECO:0000313" key="9">
    <source>
        <dbReference type="Proteomes" id="UP000280307"/>
    </source>
</evidence>
<evidence type="ECO:0000313" key="8">
    <source>
        <dbReference type="EMBL" id="RRR72686.1"/>
    </source>
</evidence>
<reference evidence="8 9" key="1">
    <citation type="submission" date="2018-12" db="EMBL/GenBank/DDBJ databases">
        <title>Genome Sequence of Candidatus Viridilinea halotolerans isolated from saline sulfide-rich spring.</title>
        <authorList>
            <person name="Grouzdev D.S."/>
            <person name="Burganskaya E.I."/>
            <person name="Krutkina M.S."/>
            <person name="Sukhacheva M.V."/>
            <person name="Gorlenko V.M."/>
        </authorList>
    </citation>
    <scope>NUCLEOTIDE SEQUENCE [LARGE SCALE GENOMIC DNA]</scope>
    <source>
        <strain evidence="8">Chok-6</strain>
    </source>
</reference>
<dbReference type="PANTHER" id="PTHR30589:SF0">
    <property type="entry name" value="PHOSPHATIDYLGLYCEROL--PROLIPOPROTEIN DIACYLGLYCERYL TRANSFERASE"/>
    <property type="match status" value="1"/>
</dbReference>
<feature type="transmembrane region" description="Helical" evidence="7">
    <location>
        <begin position="112"/>
        <end position="136"/>
    </location>
</feature>
<keyword evidence="6 7" id="KW-0472">Membrane</keyword>
<dbReference type="EMBL" id="RSAS01000380">
    <property type="protein sequence ID" value="RRR72686.1"/>
    <property type="molecule type" value="Genomic_DNA"/>
</dbReference>
<feature type="transmembrane region" description="Helical" evidence="7">
    <location>
        <begin position="85"/>
        <end position="105"/>
    </location>
</feature>
<protein>
    <submittedName>
        <fullName evidence="8">Diacylglyceryl transferase</fullName>
    </submittedName>
</protein>
<dbReference type="Proteomes" id="UP000280307">
    <property type="component" value="Unassembled WGS sequence"/>
</dbReference>
<comment type="similarity">
    <text evidence="1">Belongs to the Lgt family.</text>
</comment>
<feature type="non-terminal residue" evidence="8">
    <location>
        <position position="146"/>
    </location>
</feature>
<feature type="transmembrane region" description="Helical" evidence="7">
    <location>
        <begin position="42"/>
        <end position="65"/>
    </location>
</feature>
<accession>A0A426U0R3</accession>
<evidence type="ECO:0000256" key="3">
    <source>
        <dbReference type="ARBA" id="ARBA00022679"/>
    </source>
</evidence>
<dbReference type="PANTHER" id="PTHR30589">
    <property type="entry name" value="PROLIPOPROTEIN DIACYLGLYCERYL TRANSFERASE"/>
    <property type="match status" value="1"/>
</dbReference>
<dbReference type="Pfam" id="PF01790">
    <property type="entry name" value="LGT"/>
    <property type="match status" value="1"/>
</dbReference>